<protein>
    <submittedName>
        <fullName evidence="2">Uncharacterized protein</fullName>
    </submittedName>
</protein>
<dbReference type="AlphaFoldDB" id="A0A4S3J153"/>
<feature type="region of interest" description="Disordered" evidence="1">
    <location>
        <begin position="112"/>
        <end position="133"/>
    </location>
</feature>
<reference evidence="2 3" key="1">
    <citation type="submission" date="2019-03" db="EMBL/GenBank/DDBJ databases">
        <title>The genome sequence of a newly discovered highly antifungal drug resistant Aspergillus species, Aspergillus tanneri NIH 1004.</title>
        <authorList>
            <person name="Mounaud S."/>
            <person name="Singh I."/>
            <person name="Joardar V."/>
            <person name="Pakala S."/>
            <person name="Pakala S."/>
            <person name="Venepally P."/>
            <person name="Hoover J."/>
            <person name="Nierman W."/>
            <person name="Chung J."/>
            <person name="Losada L."/>
        </authorList>
    </citation>
    <scope>NUCLEOTIDE SEQUENCE [LARGE SCALE GENOMIC DNA]</scope>
    <source>
        <strain evidence="2 3">NIH1004</strain>
    </source>
</reference>
<sequence length="133" mass="15418">MGGPDPDGAERRSFQKRSRTLLGKAHDLAALRQARVYVVIDHPRATVVYNSVEGIQWPPSDENFESRYPDVHRLSFTDMERAREIPDTEELMCLLEYCKFRSKLLKGINRRVKKRQNPSAPDTFSHIHDHSND</sequence>
<dbReference type="GO" id="GO:0046983">
    <property type="term" value="F:protein dimerization activity"/>
    <property type="evidence" value="ECO:0007669"/>
    <property type="project" value="InterPro"/>
</dbReference>
<dbReference type="GO" id="GO:0003677">
    <property type="term" value="F:DNA binding"/>
    <property type="evidence" value="ECO:0007669"/>
    <property type="project" value="InterPro"/>
</dbReference>
<dbReference type="Proteomes" id="UP000308092">
    <property type="component" value="Unassembled WGS sequence"/>
</dbReference>
<dbReference type="InterPro" id="IPR036879">
    <property type="entry name" value="TF_MADSbox_sf"/>
</dbReference>
<name>A0A4S3J153_9EURO</name>
<dbReference type="EMBL" id="SOSA01001102">
    <property type="protein sequence ID" value="THC87638.1"/>
    <property type="molecule type" value="Genomic_DNA"/>
</dbReference>
<organism evidence="2 3">
    <name type="scientific">Aspergillus tanneri</name>
    <dbReference type="NCBI Taxonomy" id="1220188"/>
    <lineage>
        <taxon>Eukaryota</taxon>
        <taxon>Fungi</taxon>
        <taxon>Dikarya</taxon>
        <taxon>Ascomycota</taxon>
        <taxon>Pezizomycotina</taxon>
        <taxon>Eurotiomycetes</taxon>
        <taxon>Eurotiomycetidae</taxon>
        <taxon>Eurotiales</taxon>
        <taxon>Aspergillaceae</taxon>
        <taxon>Aspergillus</taxon>
        <taxon>Aspergillus subgen. Circumdati</taxon>
    </lineage>
</organism>
<dbReference type="STRING" id="1220188.A0A4S3J153"/>
<evidence type="ECO:0000313" key="2">
    <source>
        <dbReference type="EMBL" id="THC87638.1"/>
    </source>
</evidence>
<dbReference type="SUPFAM" id="SSF55455">
    <property type="entry name" value="SRF-like"/>
    <property type="match status" value="1"/>
</dbReference>
<keyword evidence="3" id="KW-1185">Reference proteome</keyword>
<evidence type="ECO:0000313" key="3">
    <source>
        <dbReference type="Proteomes" id="UP000308092"/>
    </source>
</evidence>
<proteinExistence type="predicted"/>
<dbReference type="GO" id="GO:0045944">
    <property type="term" value="P:positive regulation of transcription by RNA polymerase II"/>
    <property type="evidence" value="ECO:0007669"/>
    <property type="project" value="UniProtKB-ARBA"/>
</dbReference>
<comment type="caution">
    <text evidence="2">The sequence shown here is derived from an EMBL/GenBank/DDBJ whole genome shotgun (WGS) entry which is preliminary data.</text>
</comment>
<accession>A0A4S3J153</accession>
<evidence type="ECO:0000256" key="1">
    <source>
        <dbReference type="SAM" id="MobiDB-lite"/>
    </source>
</evidence>
<dbReference type="VEuPathDB" id="FungiDB:EYZ11_012919"/>
<gene>
    <name evidence="2" type="ORF">EYZ11_012919</name>
</gene>